<keyword evidence="2" id="KW-1185">Reference proteome</keyword>
<dbReference type="SUPFAM" id="SSF51658">
    <property type="entry name" value="Xylose isomerase-like"/>
    <property type="match status" value="1"/>
</dbReference>
<evidence type="ECO:0000313" key="1">
    <source>
        <dbReference type="EMBL" id="KTF03644.1"/>
    </source>
</evidence>
<dbReference type="Gene3D" id="3.20.20.150">
    <property type="entry name" value="Divalent-metal-dependent TIM barrel enzymes"/>
    <property type="match status" value="1"/>
</dbReference>
<dbReference type="EMBL" id="LNIZ01000007">
    <property type="protein sequence ID" value="KTF03644.1"/>
    <property type="molecule type" value="Genomic_DNA"/>
</dbReference>
<name>A0A0W1KJF0_9ACTO</name>
<dbReference type="STRING" id="59561.AQZ59_01432"/>
<dbReference type="Proteomes" id="UP000054404">
    <property type="component" value="Unassembled WGS sequence"/>
</dbReference>
<comment type="caution">
    <text evidence="1">The sequence shown here is derived from an EMBL/GenBank/DDBJ whole genome shotgun (WGS) entry which is preliminary data.</text>
</comment>
<gene>
    <name evidence="1" type="ORF">AQZ59_01432</name>
</gene>
<accession>A0A0W1KJF0</accession>
<protein>
    <recommendedName>
        <fullName evidence="3">DUF4862 domain-containing protein</fullName>
    </recommendedName>
</protein>
<reference evidence="1 2" key="1">
    <citation type="submission" date="2015-11" db="EMBL/GenBank/DDBJ databases">
        <title>Draft Genome Sequence of the Type Strain Trueperella bernardiae LCDC 89-0504T, Isolated from Blood Culture.</title>
        <authorList>
            <person name="Bernier A.-M."/>
            <person name="Bernard K."/>
        </authorList>
    </citation>
    <scope>NUCLEOTIDE SEQUENCE [LARGE SCALE GENOMIC DNA]</scope>
    <source>
        <strain evidence="1 2">LCDC 89-0504</strain>
    </source>
</reference>
<proteinExistence type="predicted"/>
<evidence type="ECO:0008006" key="3">
    <source>
        <dbReference type="Google" id="ProtNLM"/>
    </source>
</evidence>
<dbReference type="RefSeq" id="WP_062613968.1">
    <property type="nucleotide sequence ID" value="NZ_LNIZ01000007.1"/>
</dbReference>
<evidence type="ECO:0000313" key="2">
    <source>
        <dbReference type="Proteomes" id="UP000054404"/>
    </source>
</evidence>
<dbReference type="OrthoDB" id="7307665at2"/>
<organism evidence="1 2">
    <name type="scientific">Trueperella bernardiae</name>
    <dbReference type="NCBI Taxonomy" id="59561"/>
    <lineage>
        <taxon>Bacteria</taxon>
        <taxon>Bacillati</taxon>
        <taxon>Actinomycetota</taxon>
        <taxon>Actinomycetes</taxon>
        <taxon>Actinomycetales</taxon>
        <taxon>Actinomycetaceae</taxon>
        <taxon>Trueperella</taxon>
    </lineage>
</organism>
<dbReference type="InterPro" id="IPR032344">
    <property type="entry name" value="DUF4862"/>
</dbReference>
<sequence>MIVGAYAAMPATRAEQEAFLDALALIATGLEIPWRTDALDPDPAWLARQLAGRFTDSVVTAIPDTMRMLGSWPGFGLGSPDDAARTAALTQARQILGAVESLNDAAGGVVRRVELHSAPSHTADAGALVASLGDLLPEAERIGVEIVIEHCDARGRAGAGEKNFLSLEEEIEVARQVGVKIALNWGRSVIESQDPGRPEAQAALLAEHGLLAGLMCSGAGGADTAYGAGWADTHLPLSVDEPSSLLTPRRVRDFIAAGGGTEDYRGVKIQVPADAGVEARVAMIARVAEAWAGLGRLIP</sequence>
<dbReference type="InterPro" id="IPR036237">
    <property type="entry name" value="Xyl_isomerase-like_sf"/>
</dbReference>
<dbReference type="AlphaFoldDB" id="A0A0W1KJF0"/>
<dbReference type="PATRIC" id="fig|59561.3.peg.1423"/>
<dbReference type="Pfam" id="PF16154">
    <property type="entry name" value="DUF4862"/>
    <property type="match status" value="1"/>
</dbReference>